<gene>
    <name evidence="2" type="ORF">POVCU2_0091780</name>
</gene>
<organism evidence="2 3">
    <name type="scientific">Plasmodium ovale curtisi</name>
    <dbReference type="NCBI Taxonomy" id="864141"/>
    <lineage>
        <taxon>Eukaryota</taxon>
        <taxon>Sar</taxon>
        <taxon>Alveolata</taxon>
        <taxon>Apicomplexa</taxon>
        <taxon>Aconoidasida</taxon>
        <taxon>Haemosporida</taxon>
        <taxon>Plasmodiidae</taxon>
        <taxon>Plasmodium</taxon>
        <taxon>Plasmodium (Plasmodium)</taxon>
    </lineage>
</organism>
<dbReference type="InterPro" id="IPR008780">
    <property type="entry name" value="Plasmodium_Vir"/>
</dbReference>
<proteinExistence type="predicted"/>
<dbReference type="Proteomes" id="UP000078560">
    <property type="component" value="Unassembled WGS sequence"/>
</dbReference>
<dbReference type="AlphaFoldDB" id="A0A1A8WUB1"/>
<dbReference type="EMBL" id="FLQU01001913">
    <property type="protein sequence ID" value="SBS94917.1"/>
    <property type="molecule type" value="Genomic_DNA"/>
</dbReference>
<feature type="region of interest" description="Disordered" evidence="1">
    <location>
        <begin position="232"/>
        <end position="253"/>
    </location>
</feature>
<evidence type="ECO:0000256" key="1">
    <source>
        <dbReference type="SAM" id="MobiDB-lite"/>
    </source>
</evidence>
<dbReference type="Pfam" id="PF05795">
    <property type="entry name" value="Plasmodium_Vir"/>
    <property type="match status" value="1"/>
</dbReference>
<protein>
    <submittedName>
        <fullName evidence="2">PIR Superfamily Protein</fullName>
    </submittedName>
</protein>
<accession>A0A1A8WUB1</accession>
<evidence type="ECO:0000313" key="2">
    <source>
        <dbReference type="EMBL" id="SBS94917.1"/>
    </source>
</evidence>
<sequence length="360" mass="42232">MEEYDYSIVSNFPIYRTIFDNVAKDNGNHYHPYCDDAIKNYPNDPTDFRKTCLFFVKGLMYLYNNKEVHTSKEKSNSSHHEHCEYLIYMLYYELENVIKYPKYASKFYSNLKSRVKEMFTELNICKKELKDIDINVLKNIYVLYKIHDHLNKLMHNFSNKEKDSCSYVKNDVALYKENIIPCYFNENTSFCKALIKLGKYYNKYILHKHKCDKLEDYMLYTGLEYPRIDTSKEKTDKEAENDDKAEKVETAKTDETSIKSVNMQIQSEAEESLITPNGTPTLLEHKNLTGFSFLLMIIPALFSLYKFTPLGSFLHSSVNKYLGLSGNMDEQSQNLLSHNFQGGETGAHNSEYHIPYNLLF</sequence>
<name>A0A1A8WUB1_PLAOA</name>
<reference evidence="3" key="1">
    <citation type="submission" date="2016-05" db="EMBL/GenBank/DDBJ databases">
        <authorList>
            <person name="Naeem Raeece"/>
        </authorList>
    </citation>
    <scope>NUCLEOTIDE SEQUENCE [LARGE SCALE GENOMIC DNA]</scope>
</reference>
<evidence type="ECO:0000313" key="3">
    <source>
        <dbReference type="Proteomes" id="UP000078560"/>
    </source>
</evidence>